<dbReference type="GO" id="GO:0000155">
    <property type="term" value="F:phosphorelay sensor kinase activity"/>
    <property type="evidence" value="ECO:0007669"/>
    <property type="project" value="InterPro"/>
</dbReference>
<dbReference type="EC" id="2.7.13.3" evidence="2"/>
<dbReference type="InterPro" id="IPR036097">
    <property type="entry name" value="HisK_dim/P_sf"/>
</dbReference>
<feature type="transmembrane region" description="Helical" evidence="9">
    <location>
        <begin position="319"/>
        <end position="339"/>
    </location>
</feature>
<dbReference type="SUPFAM" id="SSF55874">
    <property type="entry name" value="ATPase domain of HSP90 chaperone/DNA topoisomerase II/histidine kinase"/>
    <property type="match status" value="1"/>
</dbReference>
<dbReference type="PROSITE" id="PS50109">
    <property type="entry name" value="HIS_KIN"/>
    <property type="match status" value="1"/>
</dbReference>
<evidence type="ECO:0000256" key="3">
    <source>
        <dbReference type="ARBA" id="ARBA00022553"/>
    </source>
</evidence>
<dbReference type="AlphaFoldDB" id="A0A239H5L8"/>
<dbReference type="InterPro" id="IPR005467">
    <property type="entry name" value="His_kinase_dom"/>
</dbReference>
<dbReference type="GO" id="GO:0000156">
    <property type="term" value="F:phosphorelay response regulator activity"/>
    <property type="evidence" value="ECO:0007669"/>
    <property type="project" value="TreeGrafter"/>
</dbReference>
<dbReference type="SMART" id="SM01080">
    <property type="entry name" value="CHASE2"/>
    <property type="match status" value="1"/>
</dbReference>
<dbReference type="Gene3D" id="1.10.287.130">
    <property type="match status" value="1"/>
</dbReference>
<keyword evidence="9" id="KW-0472">Membrane</keyword>
<dbReference type="SMART" id="SM00387">
    <property type="entry name" value="HATPase_c"/>
    <property type="match status" value="1"/>
</dbReference>
<dbReference type="Pfam" id="PF05226">
    <property type="entry name" value="CHASE2"/>
    <property type="match status" value="1"/>
</dbReference>
<dbReference type="GO" id="GO:0007234">
    <property type="term" value="P:osmosensory signaling via phosphorelay pathway"/>
    <property type="evidence" value="ECO:0007669"/>
    <property type="project" value="TreeGrafter"/>
</dbReference>
<evidence type="ECO:0000256" key="1">
    <source>
        <dbReference type="ARBA" id="ARBA00000085"/>
    </source>
</evidence>
<evidence type="ECO:0000256" key="4">
    <source>
        <dbReference type="ARBA" id="ARBA00022679"/>
    </source>
</evidence>
<evidence type="ECO:0000256" key="8">
    <source>
        <dbReference type="ARBA" id="ARBA00023012"/>
    </source>
</evidence>
<keyword evidence="8" id="KW-0902">Two-component regulatory system</keyword>
<dbReference type="Proteomes" id="UP000242915">
    <property type="component" value="Unassembled WGS sequence"/>
</dbReference>
<evidence type="ECO:0000259" key="10">
    <source>
        <dbReference type="PROSITE" id="PS50109"/>
    </source>
</evidence>
<evidence type="ECO:0000256" key="6">
    <source>
        <dbReference type="ARBA" id="ARBA00022777"/>
    </source>
</evidence>
<evidence type="ECO:0000256" key="9">
    <source>
        <dbReference type="SAM" id="Phobius"/>
    </source>
</evidence>
<dbReference type="FunFam" id="3.30.565.10:FF:000006">
    <property type="entry name" value="Sensor histidine kinase WalK"/>
    <property type="match status" value="1"/>
</dbReference>
<dbReference type="InterPro" id="IPR017181">
    <property type="entry name" value="Sig_transdc_His_kin_CHASE2"/>
</dbReference>
<organism evidence="11 12">
    <name type="scientific">Pseudomonas segetis</name>
    <dbReference type="NCBI Taxonomy" id="298908"/>
    <lineage>
        <taxon>Bacteria</taxon>
        <taxon>Pseudomonadati</taxon>
        <taxon>Pseudomonadota</taxon>
        <taxon>Gammaproteobacteria</taxon>
        <taxon>Pseudomonadales</taxon>
        <taxon>Pseudomonadaceae</taxon>
        <taxon>Pseudomonas</taxon>
    </lineage>
</organism>
<reference evidence="12" key="1">
    <citation type="submission" date="2017-06" db="EMBL/GenBank/DDBJ databases">
        <authorList>
            <person name="Varghese N."/>
            <person name="Submissions S."/>
        </authorList>
    </citation>
    <scope>NUCLEOTIDE SEQUENCE [LARGE SCALE GENOMIC DNA]</scope>
    <source>
        <strain evidence="12">CIP 108523</strain>
    </source>
</reference>
<dbReference type="PRINTS" id="PR00344">
    <property type="entry name" value="BCTRLSENSOR"/>
</dbReference>
<name>A0A239H5L8_9PSED</name>
<dbReference type="SUPFAM" id="SSF47384">
    <property type="entry name" value="Homodimeric domain of signal transducing histidine kinase"/>
    <property type="match status" value="1"/>
</dbReference>
<comment type="catalytic activity">
    <reaction evidence="1">
        <text>ATP + protein L-histidine = ADP + protein N-phospho-L-histidine.</text>
        <dbReference type="EC" id="2.7.13.3"/>
    </reaction>
</comment>
<keyword evidence="9" id="KW-0812">Transmembrane</keyword>
<keyword evidence="3" id="KW-0597">Phosphoprotein</keyword>
<dbReference type="InterPro" id="IPR007890">
    <property type="entry name" value="CHASE2"/>
</dbReference>
<gene>
    <name evidence="11" type="ORF">SAMN05216255_3292</name>
</gene>
<keyword evidence="5" id="KW-0547">Nucleotide-binding</keyword>
<dbReference type="PIRSF" id="PIRSF037347">
    <property type="entry name" value="STHK_CHASE2_PAS_prd"/>
    <property type="match status" value="1"/>
</dbReference>
<dbReference type="Gene3D" id="3.30.565.10">
    <property type="entry name" value="Histidine kinase-like ATPase, C-terminal domain"/>
    <property type="match status" value="1"/>
</dbReference>
<evidence type="ECO:0000313" key="11">
    <source>
        <dbReference type="EMBL" id="SNS76318.1"/>
    </source>
</evidence>
<dbReference type="GO" id="GO:0005886">
    <property type="term" value="C:plasma membrane"/>
    <property type="evidence" value="ECO:0007669"/>
    <property type="project" value="UniProtKB-ARBA"/>
</dbReference>
<dbReference type="GO" id="GO:0030295">
    <property type="term" value="F:protein kinase activator activity"/>
    <property type="evidence" value="ECO:0007669"/>
    <property type="project" value="TreeGrafter"/>
</dbReference>
<dbReference type="Gene3D" id="3.30.450.20">
    <property type="entry name" value="PAS domain"/>
    <property type="match status" value="1"/>
</dbReference>
<sequence>MTDNKSEPGTKVERRNSFSMSRQLFNRIVREWIIVTLILIPLTAVLSLTNALGFDSLIYDRLLSLTRLGNDPRILIVKIDNRSLSEIGRWPWSREVHAALLDRLSDAKPAAILFDVVFTEPGLSPAVDRRFADALCKSGVVVLPSIRKQIALEGGATSEFLPVEPLRQCAWGIGHINVQADSDGVVRSVHLREGMVNKPRLQMAWVGYSLVDPAGAGQLPGQALAANAQGWVDDHVIRIPYLGRADTFASVSYSSLLRGEVPDSLLRNRIILIGATAPGLGDRYVTPISASAGVTPGIEIQANILNGLLQGRSVVELSGWRAMLLAVAPVMLLLAIMLISGLRYALLLSMSVVMLTLLACLMLLQAGWWWPPSASLLGVLLAYLLWNWRRLSAALGYFGWELARLDQEPQVLPERAFKKGHMTGDIIQQRIVALERAVDQVRNTRRFMTDGLEHLPVASLMCRRDGDILFANRRARALVKDHSVRRSLASYLQHLGHPDVSILDTNDPEQFKRLGEVEFRTSHGLSLRTEVASMMTAEHGTTAGWLISLVDLTSEREAEEQRASMLRFLSHDLRAPHSAILSLLSMHQAENDGHDQVFASIDKQVRRALRLTDDFLQLTKAESSEYRFEAVLFDSIVQDAVDEVWTLARNKMIRLKTCWPDEEAVVSADPGLLCRALFNLLENAIKYSPANTCVSVTLSIEQGMAVCVIADQGEGISAENIAQLFRNYQRFSLDTSVGGIGLGLAMVKAVVERHGGTIECQSVVGEGSVFSLKLPLLDESQA</sequence>
<dbReference type="InterPro" id="IPR036890">
    <property type="entry name" value="HATPase_C_sf"/>
</dbReference>
<dbReference type="GO" id="GO:0005524">
    <property type="term" value="F:ATP binding"/>
    <property type="evidence" value="ECO:0007669"/>
    <property type="project" value="UniProtKB-KW"/>
</dbReference>
<dbReference type="PANTHER" id="PTHR42878">
    <property type="entry name" value="TWO-COMPONENT HISTIDINE KINASE"/>
    <property type="match status" value="1"/>
</dbReference>
<keyword evidence="7" id="KW-0067">ATP-binding</keyword>
<evidence type="ECO:0000313" key="12">
    <source>
        <dbReference type="Proteomes" id="UP000242915"/>
    </source>
</evidence>
<dbReference type="Pfam" id="PF02518">
    <property type="entry name" value="HATPase_c"/>
    <property type="match status" value="1"/>
</dbReference>
<dbReference type="InterPro" id="IPR003594">
    <property type="entry name" value="HATPase_dom"/>
</dbReference>
<feature type="transmembrane region" description="Helical" evidence="9">
    <location>
        <begin position="32"/>
        <end position="54"/>
    </location>
</feature>
<protein>
    <recommendedName>
        <fullName evidence="2">histidine kinase</fullName>
        <ecNumber evidence="2">2.7.13.3</ecNumber>
    </recommendedName>
</protein>
<dbReference type="PANTHER" id="PTHR42878:SF7">
    <property type="entry name" value="SENSOR HISTIDINE KINASE GLRK"/>
    <property type="match status" value="1"/>
</dbReference>
<dbReference type="InterPro" id="IPR003661">
    <property type="entry name" value="HisK_dim/P_dom"/>
</dbReference>
<dbReference type="Pfam" id="PF00512">
    <property type="entry name" value="HisKA"/>
    <property type="match status" value="1"/>
</dbReference>
<dbReference type="EMBL" id="FZOG01000004">
    <property type="protein sequence ID" value="SNS76318.1"/>
    <property type="molecule type" value="Genomic_DNA"/>
</dbReference>
<keyword evidence="4" id="KW-0808">Transferase</keyword>
<accession>A0A239H5L8</accession>
<keyword evidence="6" id="KW-0418">Kinase</keyword>
<feature type="transmembrane region" description="Helical" evidence="9">
    <location>
        <begin position="346"/>
        <end position="364"/>
    </location>
</feature>
<dbReference type="InterPro" id="IPR004358">
    <property type="entry name" value="Sig_transdc_His_kin-like_C"/>
</dbReference>
<dbReference type="SMART" id="SM00388">
    <property type="entry name" value="HisKA"/>
    <property type="match status" value="1"/>
</dbReference>
<keyword evidence="12" id="KW-1185">Reference proteome</keyword>
<evidence type="ECO:0000256" key="2">
    <source>
        <dbReference type="ARBA" id="ARBA00012438"/>
    </source>
</evidence>
<proteinExistence type="predicted"/>
<dbReference type="InterPro" id="IPR050351">
    <property type="entry name" value="BphY/WalK/GraS-like"/>
</dbReference>
<dbReference type="CDD" id="cd00082">
    <property type="entry name" value="HisKA"/>
    <property type="match status" value="1"/>
</dbReference>
<feature type="domain" description="Histidine kinase" evidence="10">
    <location>
        <begin position="568"/>
        <end position="778"/>
    </location>
</feature>
<keyword evidence="9" id="KW-1133">Transmembrane helix</keyword>
<dbReference type="CDD" id="cd00075">
    <property type="entry name" value="HATPase"/>
    <property type="match status" value="1"/>
</dbReference>
<evidence type="ECO:0000256" key="5">
    <source>
        <dbReference type="ARBA" id="ARBA00022741"/>
    </source>
</evidence>
<evidence type="ECO:0000256" key="7">
    <source>
        <dbReference type="ARBA" id="ARBA00022840"/>
    </source>
</evidence>